<dbReference type="EMBL" id="JXJN01020576">
    <property type="status" value="NOT_ANNOTATED_CDS"/>
    <property type="molecule type" value="Genomic_DNA"/>
</dbReference>
<reference evidence="2" key="1">
    <citation type="submission" date="2015-01" db="EMBL/GenBank/DDBJ databases">
        <authorList>
            <person name="Aksoy S."/>
            <person name="Warren W."/>
            <person name="Wilson R.K."/>
        </authorList>
    </citation>
    <scope>NUCLEOTIDE SEQUENCE [LARGE SCALE GENOMIC DNA]</scope>
    <source>
        <strain evidence="2">IAEA</strain>
    </source>
</reference>
<accession>A0A1B0BUA1</accession>
<proteinExistence type="predicted"/>
<name>A0A1B0BUA1_9MUSC</name>
<keyword evidence="2" id="KW-1185">Reference proteome</keyword>
<dbReference type="Proteomes" id="UP000092460">
    <property type="component" value="Unassembled WGS sequence"/>
</dbReference>
<dbReference type="VEuPathDB" id="VectorBase:GPPI040735"/>
<sequence length="119" mass="13513">PIHYELCEKLKNTAVGVHIFFEIIFLKRNDEATLPNFWRESDKLKTGKRGLIRCMAQFITIIREFISWPDPLVADENGYHPAIDCFLKVAIMPWSNGCIRLVVLGGKNTTCTLGCSKQG</sequence>
<dbReference type="AlphaFoldDB" id="A0A1B0BUA1"/>
<dbReference type="EnsemblMetazoa" id="GPPI040735-RA">
    <property type="protein sequence ID" value="GPPI040735-PA"/>
    <property type="gene ID" value="GPPI040735"/>
</dbReference>
<protein>
    <submittedName>
        <fullName evidence="1">Uncharacterized protein</fullName>
    </submittedName>
</protein>
<organism evidence="1 2">
    <name type="scientific">Glossina palpalis gambiensis</name>
    <dbReference type="NCBI Taxonomy" id="67801"/>
    <lineage>
        <taxon>Eukaryota</taxon>
        <taxon>Metazoa</taxon>
        <taxon>Ecdysozoa</taxon>
        <taxon>Arthropoda</taxon>
        <taxon>Hexapoda</taxon>
        <taxon>Insecta</taxon>
        <taxon>Pterygota</taxon>
        <taxon>Neoptera</taxon>
        <taxon>Endopterygota</taxon>
        <taxon>Diptera</taxon>
        <taxon>Brachycera</taxon>
        <taxon>Muscomorpha</taxon>
        <taxon>Hippoboscoidea</taxon>
        <taxon>Glossinidae</taxon>
        <taxon>Glossina</taxon>
    </lineage>
</organism>
<dbReference type="EMBL" id="JXJN01020575">
    <property type="status" value="NOT_ANNOTATED_CDS"/>
    <property type="molecule type" value="Genomic_DNA"/>
</dbReference>
<evidence type="ECO:0000313" key="1">
    <source>
        <dbReference type="EnsemblMetazoa" id="GPPI040735-PA"/>
    </source>
</evidence>
<evidence type="ECO:0000313" key="2">
    <source>
        <dbReference type="Proteomes" id="UP000092460"/>
    </source>
</evidence>
<reference evidence="1" key="2">
    <citation type="submission" date="2020-05" db="UniProtKB">
        <authorList>
            <consortium name="EnsemblMetazoa"/>
        </authorList>
    </citation>
    <scope>IDENTIFICATION</scope>
    <source>
        <strain evidence="1">IAEA</strain>
    </source>
</reference>